<dbReference type="SUPFAM" id="SSF56281">
    <property type="entry name" value="Metallo-hydrolase/oxidoreductase"/>
    <property type="match status" value="1"/>
</dbReference>
<dbReference type="PANTHER" id="PTHR42663">
    <property type="entry name" value="HYDROLASE C777.06C-RELATED-RELATED"/>
    <property type="match status" value="1"/>
</dbReference>
<evidence type="ECO:0000313" key="2">
    <source>
        <dbReference type="EMBL" id="MBL1407678.1"/>
    </source>
</evidence>
<organism evidence="2 3">
    <name type="scientific">Sphingobacterium faecale</name>
    <dbReference type="NCBI Taxonomy" id="2803775"/>
    <lineage>
        <taxon>Bacteria</taxon>
        <taxon>Pseudomonadati</taxon>
        <taxon>Bacteroidota</taxon>
        <taxon>Sphingobacteriia</taxon>
        <taxon>Sphingobacteriales</taxon>
        <taxon>Sphingobacteriaceae</taxon>
        <taxon>Sphingobacterium</taxon>
    </lineage>
</organism>
<dbReference type="InterPro" id="IPR036866">
    <property type="entry name" value="RibonucZ/Hydroxyglut_hydro"/>
</dbReference>
<feature type="domain" description="Metallo-beta-lactamase" evidence="1">
    <location>
        <begin position="34"/>
        <end position="225"/>
    </location>
</feature>
<name>A0ABS1QZ18_9SPHI</name>
<dbReference type="Gene3D" id="3.60.15.10">
    <property type="entry name" value="Ribonuclease Z/Hydroxyacylglutathione hydrolase-like"/>
    <property type="match status" value="1"/>
</dbReference>
<sequence length="256" mass="29001">MKIRFLGTGTSQGVPVIACNCPVCVSTDTRDNRLRTSVLVELDSGYNVVIDTGPDFRYQMLREKVDHLDAILMTHSHKDHIAGLDDVRAFNYHQQQSISIYADAPTLEALQREFYYAFSAVKYPGVPQLDLEEVSAGQAFDIFGQQIMPFEVMHYKMPVMGYRIGRFAYITDAKTVSDESRAQLVGLDVLVVNALQESPHISHFTLEEALAFINDIKPQRAYLTHISHRFGKHEYIERLLPAYVHTAYDGLSIDVK</sequence>
<comment type="caution">
    <text evidence="2">The sequence shown here is derived from an EMBL/GenBank/DDBJ whole genome shotgun (WGS) entry which is preliminary data.</text>
</comment>
<keyword evidence="3" id="KW-1185">Reference proteome</keyword>
<dbReference type="InterPro" id="IPR001279">
    <property type="entry name" value="Metallo-B-lactamas"/>
</dbReference>
<dbReference type="RefSeq" id="WP_202101466.1">
    <property type="nucleotide sequence ID" value="NZ_JAERTY010000001.1"/>
</dbReference>
<dbReference type="Proteomes" id="UP000625283">
    <property type="component" value="Unassembled WGS sequence"/>
</dbReference>
<dbReference type="CDD" id="cd16279">
    <property type="entry name" value="metallo-hydrolase-like_MBL-fold"/>
    <property type="match status" value="1"/>
</dbReference>
<protein>
    <submittedName>
        <fullName evidence="2">MBL fold metallo-hydrolase</fullName>
    </submittedName>
</protein>
<evidence type="ECO:0000259" key="1">
    <source>
        <dbReference type="SMART" id="SM00849"/>
    </source>
</evidence>
<dbReference type="Pfam" id="PF12706">
    <property type="entry name" value="Lactamase_B_2"/>
    <property type="match status" value="1"/>
</dbReference>
<dbReference type="SMART" id="SM00849">
    <property type="entry name" value="Lactamase_B"/>
    <property type="match status" value="1"/>
</dbReference>
<dbReference type="EMBL" id="JAERTY010000001">
    <property type="protein sequence ID" value="MBL1407678.1"/>
    <property type="molecule type" value="Genomic_DNA"/>
</dbReference>
<dbReference type="PANTHER" id="PTHR42663:SF6">
    <property type="entry name" value="HYDROLASE C777.06C-RELATED"/>
    <property type="match status" value="1"/>
</dbReference>
<gene>
    <name evidence="2" type="ORF">JKG61_02815</name>
</gene>
<reference evidence="2 3" key="1">
    <citation type="submission" date="2021-01" db="EMBL/GenBank/DDBJ databases">
        <title>C459-1 draft genome sequence.</title>
        <authorList>
            <person name="Zhang X.-F."/>
        </authorList>
    </citation>
    <scope>NUCLEOTIDE SEQUENCE [LARGE SCALE GENOMIC DNA]</scope>
    <source>
        <strain evidence="3">C459-1</strain>
    </source>
</reference>
<proteinExistence type="predicted"/>
<evidence type="ECO:0000313" key="3">
    <source>
        <dbReference type="Proteomes" id="UP000625283"/>
    </source>
</evidence>
<accession>A0ABS1QZ18</accession>